<gene>
    <name evidence="2" type="ORF">OVA965_LOCUS9602</name>
    <name evidence="3" type="ORF">TMI583_LOCUS9594</name>
</gene>
<proteinExistence type="predicted"/>
<evidence type="ECO:0000313" key="3">
    <source>
        <dbReference type="EMBL" id="CAF3681298.1"/>
    </source>
</evidence>
<dbReference type="Proteomes" id="UP000682733">
    <property type="component" value="Unassembled WGS sequence"/>
</dbReference>
<dbReference type="InterPro" id="IPR003409">
    <property type="entry name" value="MORN"/>
</dbReference>
<organism evidence="3 4">
    <name type="scientific">Didymodactylos carnosus</name>
    <dbReference type="NCBI Taxonomy" id="1234261"/>
    <lineage>
        <taxon>Eukaryota</taxon>
        <taxon>Metazoa</taxon>
        <taxon>Spiralia</taxon>
        <taxon>Gnathifera</taxon>
        <taxon>Rotifera</taxon>
        <taxon>Eurotatoria</taxon>
        <taxon>Bdelloidea</taxon>
        <taxon>Philodinida</taxon>
        <taxon>Philodinidae</taxon>
        <taxon>Didymodactylos</taxon>
    </lineage>
</organism>
<dbReference type="EMBL" id="CAJOBA010003423">
    <property type="protein sequence ID" value="CAF3681298.1"/>
    <property type="molecule type" value="Genomic_DNA"/>
</dbReference>
<protein>
    <submittedName>
        <fullName evidence="3">Uncharacterized protein</fullName>
    </submittedName>
</protein>
<sequence>MKFGISMLDYPRSTESQLKSEGTPGGLPSPTAMAARKCTRFSGIESAGRYLPPIFQTLPLVSLEKAIEPLVDIVTSISTNARTAKQYCLKDTRYGLTHDESAAIYLYSMETGNDSFYSCLNAALRGEHGSSDLKFYLYLKLLDAATNKLPSLSDDIFRGVDKDLSRLFKEGQEITWPTVEVALIQCVRGKDISAFTRYTHEKEIILMPGTQLRVVSSLDKNLHVIHLKQIGGDIGESVRTTVIQKTTETINYPNGNKYVGEVNVIDKPNGTGTMFYKDGELKDDRYNGEWKCGKKDGHGIYDFAVGKKERKYEGRFENDLFSGRGHMTYSNGCLYDGNWISGNRDGRGVYTWKDGDRYEGQFVGGKISGHGVKRDICGDIWTGEWEDGKKHGYGKYTYANGAVKMGKWNMGREIKEQ</sequence>
<dbReference type="AlphaFoldDB" id="A0A8S2HV17"/>
<evidence type="ECO:0000256" key="1">
    <source>
        <dbReference type="ARBA" id="ARBA00022737"/>
    </source>
</evidence>
<evidence type="ECO:0000313" key="2">
    <source>
        <dbReference type="EMBL" id="CAF0900598.1"/>
    </source>
</evidence>
<evidence type="ECO:0000313" key="4">
    <source>
        <dbReference type="Proteomes" id="UP000682733"/>
    </source>
</evidence>
<name>A0A8S2HV17_9BILA</name>
<dbReference type="EMBL" id="CAJNOK010003424">
    <property type="protein sequence ID" value="CAF0900598.1"/>
    <property type="molecule type" value="Genomic_DNA"/>
</dbReference>
<dbReference type="GO" id="GO:0005829">
    <property type="term" value="C:cytosol"/>
    <property type="evidence" value="ECO:0007669"/>
    <property type="project" value="TreeGrafter"/>
</dbReference>
<dbReference type="PANTHER" id="PTHR43215:SF14">
    <property type="entry name" value="RADIAL SPOKE HEAD 1 HOMOLOG"/>
    <property type="match status" value="1"/>
</dbReference>
<reference evidence="3" key="1">
    <citation type="submission" date="2021-02" db="EMBL/GenBank/DDBJ databases">
        <authorList>
            <person name="Nowell W R."/>
        </authorList>
    </citation>
    <scope>NUCLEOTIDE SEQUENCE</scope>
</reference>
<dbReference type="Gene3D" id="3.90.176.10">
    <property type="entry name" value="Toxin ADP-ribosyltransferase, Chain A, domain 1"/>
    <property type="match status" value="1"/>
</dbReference>
<dbReference type="Gene3D" id="2.20.110.10">
    <property type="entry name" value="Histone H3 K4-specific methyltransferase SET7/9 N-terminal domain"/>
    <property type="match status" value="2"/>
</dbReference>
<accession>A0A8S2HV17</accession>
<dbReference type="Proteomes" id="UP000677228">
    <property type="component" value="Unassembled WGS sequence"/>
</dbReference>
<dbReference type="SUPFAM" id="SSF82185">
    <property type="entry name" value="Histone H3 K4-specific methyltransferase SET7/9 N-terminal domain"/>
    <property type="match status" value="2"/>
</dbReference>
<dbReference type="SMART" id="SM00698">
    <property type="entry name" value="MORN"/>
    <property type="match status" value="6"/>
</dbReference>
<dbReference type="SUPFAM" id="SSF56399">
    <property type="entry name" value="ADP-ribosylation"/>
    <property type="match status" value="1"/>
</dbReference>
<keyword evidence="1" id="KW-0677">Repeat</keyword>
<dbReference type="Pfam" id="PF02493">
    <property type="entry name" value="MORN"/>
    <property type="match status" value="5"/>
</dbReference>
<comment type="caution">
    <text evidence="3">The sequence shown here is derived from an EMBL/GenBank/DDBJ whole genome shotgun (WGS) entry which is preliminary data.</text>
</comment>
<dbReference type="PANTHER" id="PTHR43215">
    <property type="entry name" value="RADIAL SPOKE HEAD 1 HOMOLOG"/>
    <property type="match status" value="1"/>
</dbReference>